<keyword evidence="11" id="KW-1185">Reference proteome</keyword>
<evidence type="ECO:0000313" key="10">
    <source>
        <dbReference type="EMBL" id="EAS31681.3"/>
    </source>
</evidence>
<dbReference type="GO" id="GO:0046982">
    <property type="term" value="F:protein heterodimerization activity"/>
    <property type="evidence" value="ECO:0007669"/>
    <property type="project" value="InterPro"/>
</dbReference>
<evidence type="ECO:0000259" key="9">
    <source>
        <dbReference type="Pfam" id="PF00125"/>
    </source>
</evidence>
<dbReference type="STRING" id="246410.J3K9R2"/>
<keyword evidence="6" id="KW-0158">Chromosome</keyword>
<reference evidence="11" key="1">
    <citation type="journal article" date="2009" name="Genome Res.">
        <title>Comparative genomic analyses of the human fungal pathogens Coccidioides and their relatives.</title>
        <authorList>
            <person name="Sharpton T.J."/>
            <person name="Stajich J.E."/>
            <person name="Rounsley S.D."/>
            <person name="Gardner M.J."/>
            <person name="Wortman J.R."/>
            <person name="Jordar V.S."/>
            <person name="Maiti R."/>
            <person name="Kodira C.D."/>
            <person name="Neafsey D.E."/>
            <person name="Zeng Q."/>
            <person name="Hung C.-Y."/>
            <person name="McMahan C."/>
            <person name="Muszewska A."/>
            <person name="Grynberg M."/>
            <person name="Mandel M.A."/>
            <person name="Kellner E.M."/>
            <person name="Barker B.M."/>
            <person name="Galgiani J.N."/>
            <person name="Orbach M.J."/>
            <person name="Kirkland T.N."/>
            <person name="Cole G.T."/>
            <person name="Henn M.R."/>
            <person name="Birren B.W."/>
            <person name="Taylor J.W."/>
        </authorList>
    </citation>
    <scope>NUCLEOTIDE SEQUENCE [LARGE SCALE GENOMIC DNA]</scope>
    <source>
        <strain evidence="11">RS</strain>
    </source>
</reference>
<keyword evidence="7" id="KW-0238">DNA-binding</keyword>
<dbReference type="GO" id="GO:0003677">
    <property type="term" value="F:DNA binding"/>
    <property type="evidence" value="ECO:0007669"/>
    <property type="project" value="InterPro"/>
</dbReference>
<protein>
    <recommendedName>
        <fullName evidence="5">Histone H3</fullName>
    </recommendedName>
</protein>
<comment type="similarity">
    <text evidence="3">Belongs to the histone H3 family.</text>
</comment>
<evidence type="ECO:0000313" key="11">
    <source>
        <dbReference type="Proteomes" id="UP000001261"/>
    </source>
</evidence>
<dbReference type="AlphaFoldDB" id="J3K9R2"/>
<comment type="subunit">
    <text evidence="4">The nucleosome is a histone octamer containing two molecules each of H2A, H2B, H3 and H4 assembled in one H3-H4 heterotetramer and two H2A-H2B heterodimers. The octamer wraps approximately 147 bp of DNA.</text>
</comment>
<dbReference type="SMART" id="SM00428">
    <property type="entry name" value="H3"/>
    <property type="match status" value="1"/>
</dbReference>
<evidence type="ECO:0000256" key="7">
    <source>
        <dbReference type="ARBA" id="ARBA00023269"/>
    </source>
</evidence>
<proteinExistence type="inferred from homology"/>
<dbReference type="GO" id="GO:0000786">
    <property type="term" value="C:nucleosome"/>
    <property type="evidence" value="ECO:0007669"/>
    <property type="project" value="UniProtKB-KW"/>
</dbReference>
<dbReference type="KEGG" id="cim:CIMG_13115"/>
<evidence type="ECO:0000256" key="4">
    <source>
        <dbReference type="ARBA" id="ARBA00011538"/>
    </source>
</evidence>
<evidence type="ECO:0000256" key="1">
    <source>
        <dbReference type="ARBA" id="ARBA00002001"/>
    </source>
</evidence>
<evidence type="ECO:0000256" key="6">
    <source>
        <dbReference type="ARBA" id="ARBA00022454"/>
    </source>
</evidence>
<dbReference type="RefSeq" id="XP_001243264.2">
    <property type="nucleotide sequence ID" value="XM_001243263.2"/>
</dbReference>
<sequence>MTGEEQHKATLKEWALKKNTIKKIYHFQSSIKLILSVTPFQQLVQEITLFCHQEHEYYWQYTVIKLLQKAAEAILCTLFECSVMVMAYYKHITVNTNDMKLILGISAKIRSNYFSPIDAPDHLISAITIHHLHAASTPPTTTATFLPSPSAVRVSTHQMAGIRAPVQFTKPVLEEQKKEEKEEKKRKKKNNNNNEDDDDDN</sequence>
<comment type="subcellular location">
    <subcellularLocation>
        <location evidence="2">Chromosome</location>
    </subcellularLocation>
</comment>
<dbReference type="OrthoDB" id="4211898at2759"/>
<accession>J3K9R2</accession>
<reference evidence="11" key="2">
    <citation type="journal article" date="2010" name="Genome Res.">
        <title>Population genomic sequencing of Coccidioides fungi reveals recent hybridization and transposon control.</title>
        <authorList>
            <person name="Neafsey D.E."/>
            <person name="Barker B.M."/>
            <person name="Sharpton T.J."/>
            <person name="Stajich J.E."/>
            <person name="Park D.J."/>
            <person name="Whiston E."/>
            <person name="Hung C.-Y."/>
            <person name="McMahan C."/>
            <person name="White J."/>
            <person name="Sykes S."/>
            <person name="Heiman D."/>
            <person name="Young S."/>
            <person name="Zeng Q."/>
            <person name="Abouelleil A."/>
            <person name="Aftuck L."/>
            <person name="Bessette D."/>
            <person name="Brown A."/>
            <person name="FitzGerald M."/>
            <person name="Lui A."/>
            <person name="Macdonald J.P."/>
            <person name="Priest M."/>
            <person name="Orbach M.J."/>
            <person name="Galgiani J.N."/>
            <person name="Kirkland T.N."/>
            <person name="Cole G.T."/>
            <person name="Birren B.W."/>
            <person name="Henn M.R."/>
            <person name="Taylor J.W."/>
            <person name="Rounsley S.D."/>
        </authorList>
    </citation>
    <scope>GENOME REANNOTATION</scope>
    <source>
        <strain evidence="11">RS</strain>
    </source>
</reference>
<dbReference type="EMBL" id="GG704912">
    <property type="protein sequence ID" value="EAS31681.3"/>
    <property type="molecule type" value="Genomic_DNA"/>
</dbReference>
<comment type="function">
    <text evidence="1">Core component of nucleosome. Nucleosomes wrap and compact DNA into chromatin, limiting DNA accessibility to the cellular machineries which require DNA as a template. Histones thereby play a central role in transcription regulation, DNA repair, DNA replication and chromosomal stability. DNA accessibility is regulated via a complex set of post-translational modifications of histones, also called histone code, and nucleosome remodeling.</text>
</comment>
<dbReference type="InterPro" id="IPR009072">
    <property type="entry name" value="Histone-fold"/>
</dbReference>
<gene>
    <name evidence="10" type="ORF">CIMG_13115</name>
</gene>
<dbReference type="VEuPathDB" id="FungiDB:CIMG_13115"/>
<dbReference type="SUPFAM" id="SSF47113">
    <property type="entry name" value="Histone-fold"/>
    <property type="match status" value="1"/>
</dbReference>
<keyword evidence="7" id="KW-0544">Nucleosome core</keyword>
<feature type="domain" description="Core Histone H2A/H2B/H3" evidence="9">
    <location>
        <begin position="18"/>
        <end position="102"/>
    </location>
</feature>
<dbReference type="Pfam" id="PF00125">
    <property type="entry name" value="Histone"/>
    <property type="match status" value="1"/>
</dbReference>
<dbReference type="InterPro" id="IPR000164">
    <property type="entry name" value="Histone_H3/CENP-A"/>
</dbReference>
<evidence type="ECO:0000256" key="5">
    <source>
        <dbReference type="ARBA" id="ARBA00020835"/>
    </source>
</evidence>
<dbReference type="GeneID" id="24164742"/>
<evidence type="ECO:0000256" key="2">
    <source>
        <dbReference type="ARBA" id="ARBA00004286"/>
    </source>
</evidence>
<dbReference type="GO" id="GO:0030527">
    <property type="term" value="F:structural constituent of chromatin"/>
    <property type="evidence" value="ECO:0007669"/>
    <property type="project" value="InterPro"/>
</dbReference>
<feature type="region of interest" description="Disordered" evidence="8">
    <location>
        <begin position="165"/>
        <end position="201"/>
    </location>
</feature>
<feature type="compositionally biased region" description="Basic and acidic residues" evidence="8">
    <location>
        <begin position="172"/>
        <end position="183"/>
    </location>
</feature>
<evidence type="ECO:0000256" key="8">
    <source>
        <dbReference type="SAM" id="MobiDB-lite"/>
    </source>
</evidence>
<evidence type="ECO:0000256" key="3">
    <source>
        <dbReference type="ARBA" id="ARBA00010343"/>
    </source>
</evidence>
<dbReference type="PANTHER" id="PTHR11426">
    <property type="entry name" value="HISTONE H3"/>
    <property type="match status" value="1"/>
</dbReference>
<name>J3K9R2_COCIM</name>
<dbReference type="InterPro" id="IPR007125">
    <property type="entry name" value="H2A/H2B/H3"/>
</dbReference>
<dbReference type="Proteomes" id="UP000001261">
    <property type="component" value="Unassembled WGS sequence"/>
</dbReference>
<organism evidence="10 11">
    <name type="scientific">Coccidioides immitis (strain RS)</name>
    <name type="common">Valley fever fungus</name>
    <dbReference type="NCBI Taxonomy" id="246410"/>
    <lineage>
        <taxon>Eukaryota</taxon>
        <taxon>Fungi</taxon>
        <taxon>Dikarya</taxon>
        <taxon>Ascomycota</taxon>
        <taxon>Pezizomycotina</taxon>
        <taxon>Eurotiomycetes</taxon>
        <taxon>Eurotiomycetidae</taxon>
        <taxon>Onygenales</taxon>
        <taxon>Onygenaceae</taxon>
        <taxon>Coccidioides</taxon>
    </lineage>
</organism>
<dbReference type="InParanoid" id="J3K9R2"/>
<dbReference type="Gene3D" id="1.10.20.10">
    <property type="entry name" value="Histone, subunit A"/>
    <property type="match status" value="1"/>
</dbReference>